<feature type="coiled-coil region" evidence="2">
    <location>
        <begin position="109"/>
        <end position="153"/>
    </location>
</feature>
<dbReference type="InterPro" id="IPR005516">
    <property type="entry name" value="Remorin_C"/>
</dbReference>
<feature type="region of interest" description="Disordered" evidence="3">
    <location>
        <begin position="77"/>
        <end position="104"/>
    </location>
</feature>
<feature type="domain" description="Remorin C-terminal" evidence="4">
    <location>
        <begin position="97"/>
        <end position="200"/>
    </location>
</feature>
<comment type="similarity">
    <text evidence="1">Belongs to the remorin family.</text>
</comment>
<evidence type="ECO:0000313" key="5">
    <source>
        <dbReference type="EMBL" id="KAL3528440.1"/>
    </source>
</evidence>
<dbReference type="Pfam" id="PF03763">
    <property type="entry name" value="Remorin_C"/>
    <property type="match status" value="1"/>
</dbReference>
<evidence type="ECO:0000313" key="6">
    <source>
        <dbReference type="Proteomes" id="UP001630127"/>
    </source>
</evidence>
<sequence>MRSGYDYVDGEFATAVAASAFAIHSLEEHQRMLREGSDQIPFRRMKTKNDVRLLPIESASIGRPLGQGTRTASFVRPVAFTTNEQKQKGNRKKHRNSETRTDSWEKAEMAKIKKRYEKMQSNILAWENEKKMREKLQQEKKKNELELRRERNLQHYRSKLARIDHIAGEARAQIEEKRKFDESAVKEKARKMRSTGNAPVRCFCF</sequence>
<name>A0ABD3A9F8_9GENT</name>
<dbReference type="Proteomes" id="UP001630127">
    <property type="component" value="Unassembled WGS sequence"/>
</dbReference>
<dbReference type="EMBL" id="JBJUIK010000004">
    <property type="protein sequence ID" value="KAL3528440.1"/>
    <property type="molecule type" value="Genomic_DNA"/>
</dbReference>
<dbReference type="PANTHER" id="PTHR31471">
    <property type="entry name" value="OS02G0116800 PROTEIN"/>
    <property type="match status" value="1"/>
</dbReference>
<dbReference type="AlphaFoldDB" id="A0ABD3A9F8"/>
<reference evidence="5 6" key="1">
    <citation type="submission" date="2024-11" db="EMBL/GenBank/DDBJ databases">
        <title>A near-complete genome assembly of Cinchona calisaya.</title>
        <authorList>
            <person name="Lian D.C."/>
            <person name="Zhao X.W."/>
            <person name="Wei L."/>
        </authorList>
    </citation>
    <scope>NUCLEOTIDE SEQUENCE [LARGE SCALE GENOMIC DNA]</scope>
    <source>
        <tissue evidence="5">Nenye</tissue>
    </source>
</reference>
<accession>A0ABD3A9F8</accession>
<protein>
    <recommendedName>
        <fullName evidence="4">Remorin C-terminal domain-containing protein</fullName>
    </recommendedName>
</protein>
<evidence type="ECO:0000256" key="2">
    <source>
        <dbReference type="SAM" id="Coils"/>
    </source>
</evidence>
<organism evidence="5 6">
    <name type="scientific">Cinchona calisaya</name>
    <dbReference type="NCBI Taxonomy" id="153742"/>
    <lineage>
        <taxon>Eukaryota</taxon>
        <taxon>Viridiplantae</taxon>
        <taxon>Streptophyta</taxon>
        <taxon>Embryophyta</taxon>
        <taxon>Tracheophyta</taxon>
        <taxon>Spermatophyta</taxon>
        <taxon>Magnoliopsida</taxon>
        <taxon>eudicotyledons</taxon>
        <taxon>Gunneridae</taxon>
        <taxon>Pentapetalae</taxon>
        <taxon>asterids</taxon>
        <taxon>lamiids</taxon>
        <taxon>Gentianales</taxon>
        <taxon>Rubiaceae</taxon>
        <taxon>Cinchonoideae</taxon>
        <taxon>Cinchoneae</taxon>
        <taxon>Cinchona</taxon>
    </lineage>
</organism>
<proteinExistence type="inferred from homology"/>
<keyword evidence="6" id="KW-1185">Reference proteome</keyword>
<evidence type="ECO:0000259" key="4">
    <source>
        <dbReference type="Pfam" id="PF03763"/>
    </source>
</evidence>
<dbReference type="PANTHER" id="PTHR31471:SF5">
    <property type="entry name" value="GB|AAD39278.1"/>
    <property type="match status" value="1"/>
</dbReference>
<comment type="caution">
    <text evidence="5">The sequence shown here is derived from an EMBL/GenBank/DDBJ whole genome shotgun (WGS) entry which is preliminary data.</text>
</comment>
<evidence type="ECO:0000256" key="1">
    <source>
        <dbReference type="ARBA" id="ARBA00005711"/>
    </source>
</evidence>
<evidence type="ECO:0000256" key="3">
    <source>
        <dbReference type="SAM" id="MobiDB-lite"/>
    </source>
</evidence>
<gene>
    <name evidence="5" type="ORF">ACH5RR_007762</name>
</gene>
<keyword evidence="2" id="KW-0175">Coiled coil</keyword>